<name>A0A183F9X7_HELPZ</name>
<gene>
    <name evidence="2" type="ORF">HPBE_LOCUS2970</name>
</gene>
<evidence type="ECO:0000313" key="2">
    <source>
        <dbReference type="EMBL" id="VDO29745.1"/>
    </source>
</evidence>
<dbReference type="WBParaSite" id="HPBE_0000296901-mRNA-1">
    <property type="protein sequence ID" value="HPBE_0000296901-mRNA-1"/>
    <property type="gene ID" value="HPBE_0000296901"/>
</dbReference>
<dbReference type="EMBL" id="UZAH01005787">
    <property type="protein sequence ID" value="VDO29745.1"/>
    <property type="molecule type" value="Genomic_DNA"/>
</dbReference>
<protein>
    <submittedName>
        <fullName evidence="4">Phorbol-ester/DAG-type domain-containing protein</fullName>
    </submittedName>
</protein>
<reference evidence="2 3" key="1">
    <citation type="submission" date="2018-11" db="EMBL/GenBank/DDBJ databases">
        <authorList>
            <consortium name="Pathogen Informatics"/>
        </authorList>
    </citation>
    <scope>NUCLEOTIDE SEQUENCE [LARGE SCALE GENOMIC DNA]</scope>
</reference>
<feature type="compositionally biased region" description="Polar residues" evidence="1">
    <location>
        <begin position="33"/>
        <end position="51"/>
    </location>
</feature>
<proteinExistence type="predicted"/>
<evidence type="ECO:0000313" key="4">
    <source>
        <dbReference type="WBParaSite" id="HPBE_0000296901-mRNA-1"/>
    </source>
</evidence>
<sequence length="199" mass="21793">MADQDEPHLAISLSTRIAFNLQPIVKSRHVTGGSIQPSTSDFSTSTNASHETSAHNFSTLARAAQEIKKKAPSNVELSGYDAPSDTVSEHTGTMDVMTEGTTMPTSTSSTTEKPLTTISAKVIDSYNVDAAVKTPVEIGYGRRLRDSKIKECFSEVRPLRPMEQTRITKAYSLEQCTDICRLCWRCLQGKKCLGVAFDQ</sequence>
<evidence type="ECO:0000256" key="1">
    <source>
        <dbReference type="SAM" id="MobiDB-lite"/>
    </source>
</evidence>
<organism evidence="3 4">
    <name type="scientific">Heligmosomoides polygyrus</name>
    <name type="common">Parasitic roundworm</name>
    <dbReference type="NCBI Taxonomy" id="6339"/>
    <lineage>
        <taxon>Eukaryota</taxon>
        <taxon>Metazoa</taxon>
        <taxon>Ecdysozoa</taxon>
        <taxon>Nematoda</taxon>
        <taxon>Chromadorea</taxon>
        <taxon>Rhabditida</taxon>
        <taxon>Rhabditina</taxon>
        <taxon>Rhabditomorpha</taxon>
        <taxon>Strongyloidea</taxon>
        <taxon>Heligmosomidae</taxon>
        <taxon>Heligmosomoides</taxon>
    </lineage>
</organism>
<dbReference type="AlphaFoldDB" id="A0A183F9X7"/>
<keyword evidence="3" id="KW-1185">Reference proteome</keyword>
<dbReference type="Proteomes" id="UP000050761">
    <property type="component" value="Unassembled WGS sequence"/>
</dbReference>
<evidence type="ECO:0000313" key="3">
    <source>
        <dbReference type="Proteomes" id="UP000050761"/>
    </source>
</evidence>
<dbReference type="OrthoDB" id="10551257at2759"/>
<reference evidence="4" key="2">
    <citation type="submission" date="2019-09" db="UniProtKB">
        <authorList>
            <consortium name="WormBaseParasite"/>
        </authorList>
    </citation>
    <scope>IDENTIFICATION</scope>
</reference>
<accession>A0A183F9X7</accession>
<feature type="region of interest" description="Disordered" evidence="1">
    <location>
        <begin position="30"/>
        <end position="51"/>
    </location>
</feature>
<accession>A0A3P7XWH7</accession>